<protein>
    <recommendedName>
        <fullName evidence="10">Metacaspase-1</fullName>
    </recommendedName>
</protein>
<dbReference type="Pfam" id="PF24883">
    <property type="entry name" value="NPHP3_N"/>
    <property type="match status" value="1"/>
</dbReference>
<feature type="region of interest" description="Disordered" evidence="5">
    <location>
        <begin position="279"/>
        <end position="370"/>
    </location>
</feature>
<dbReference type="SUPFAM" id="SSF52129">
    <property type="entry name" value="Caspase-like"/>
    <property type="match status" value="1"/>
</dbReference>
<dbReference type="GO" id="GO:0005737">
    <property type="term" value="C:cytoplasm"/>
    <property type="evidence" value="ECO:0007669"/>
    <property type="project" value="TreeGrafter"/>
</dbReference>
<organism evidence="8 9">
    <name type="scientific">Sphaerobolus stellatus (strain SS14)</name>
    <dbReference type="NCBI Taxonomy" id="990650"/>
    <lineage>
        <taxon>Eukaryota</taxon>
        <taxon>Fungi</taxon>
        <taxon>Dikarya</taxon>
        <taxon>Basidiomycota</taxon>
        <taxon>Agaricomycotina</taxon>
        <taxon>Agaricomycetes</taxon>
        <taxon>Phallomycetidae</taxon>
        <taxon>Geastrales</taxon>
        <taxon>Sphaerobolaceae</taxon>
        <taxon>Sphaerobolus</taxon>
    </lineage>
</organism>
<keyword evidence="3" id="KW-0677">Repeat</keyword>
<dbReference type="Proteomes" id="UP000054279">
    <property type="component" value="Unassembled WGS sequence"/>
</dbReference>
<feature type="domain" description="Nephrocystin 3-like N-terminal" evidence="7">
    <location>
        <begin position="609"/>
        <end position="675"/>
    </location>
</feature>
<evidence type="ECO:0000259" key="7">
    <source>
        <dbReference type="Pfam" id="PF24883"/>
    </source>
</evidence>
<evidence type="ECO:0000313" key="8">
    <source>
        <dbReference type="EMBL" id="KIJ27271.1"/>
    </source>
</evidence>
<dbReference type="InterPro" id="IPR011600">
    <property type="entry name" value="Pept_C14_caspase"/>
</dbReference>
<evidence type="ECO:0000256" key="3">
    <source>
        <dbReference type="ARBA" id="ARBA00022737"/>
    </source>
</evidence>
<gene>
    <name evidence="8" type="ORF">M422DRAFT_37887</name>
</gene>
<dbReference type="InterPro" id="IPR056884">
    <property type="entry name" value="NPHP3-like_N"/>
</dbReference>
<reference evidence="8 9" key="1">
    <citation type="submission" date="2014-06" db="EMBL/GenBank/DDBJ databases">
        <title>Evolutionary Origins and Diversification of the Mycorrhizal Mutualists.</title>
        <authorList>
            <consortium name="DOE Joint Genome Institute"/>
            <consortium name="Mycorrhizal Genomics Consortium"/>
            <person name="Kohler A."/>
            <person name="Kuo A."/>
            <person name="Nagy L.G."/>
            <person name="Floudas D."/>
            <person name="Copeland A."/>
            <person name="Barry K.W."/>
            <person name="Cichocki N."/>
            <person name="Veneault-Fourrey C."/>
            <person name="LaButti K."/>
            <person name="Lindquist E.A."/>
            <person name="Lipzen A."/>
            <person name="Lundell T."/>
            <person name="Morin E."/>
            <person name="Murat C."/>
            <person name="Riley R."/>
            <person name="Ohm R."/>
            <person name="Sun H."/>
            <person name="Tunlid A."/>
            <person name="Henrissat B."/>
            <person name="Grigoriev I.V."/>
            <person name="Hibbett D.S."/>
            <person name="Martin F."/>
        </authorList>
    </citation>
    <scope>NUCLEOTIDE SEQUENCE [LARGE SCALE GENOMIC DNA]</scope>
    <source>
        <strain evidence="8 9">SS14</strain>
    </source>
</reference>
<evidence type="ECO:0000256" key="1">
    <source>
        <dbReference type="ARBA" id="ARBA00009005"/>
    </source>
</evidence>
<keyword evidence="9" id="KW-1185">Reference proteome</keyword>
<dbReference type="PANTHER" id="PTHR48104:SF30">
    <property type="entry name" value="METACASPASE-1"/>
    <property type="match status" value="1"/>
</dbReference>
<evidence type="ECO:0000313" key="9">
    <source>
        <dbReference type="Proteomes" id="UP000054279"/>
    </source>
</evidence>
<dbReference type="PANTHER" id="PTHR48104">
    <property type="entry name" value="METACASPASE-4"/>
    <property type="match status" value="1"/>
</dbReference>
<dbReference type="GO" id="GO:0006915">
    <property type="term" value="P:apoptotic process"/>
    <property type="evidence" value="ECO:0007669"/>
    <property type="project" value="UniProtKB-KW"/>
</dbReference>
<feature type="compositionally biased region" description="Low complexity" evidence="5">
    <location>
        <begin position="299"/>
        <end position="348"/>
    </location>
</feature>
<dbReference type="InterPro" id="IPR029030">
    <property type="entry name" value="Caspase-like_dom_sf"/>
</dbReference>
<dbReference type="HOGENOM" id="CLU_282445_0_0_1"/>
<keyword evidence="4" id="KW-0645">Protease</keyword>
<dbReference type="EMBL" id="KN837341">
    <property type="protein sequence ID" value="KIJ27271.1"/>
    <property type="molecule type" value="Genomic_DNA"/>
</dbReference>
<keyword evidence="4" id="KW-0788">Thiol protease</keyword>
<proteinExistence type="inferred from homology"/>
<name>A0A0C9UP97_SPHS4</name>
<dbReference type="GO" id="GO:0006508">
    <property type="term" value="P:proteolysis"/>
    <property type="evidence" value="ECO:0007669"/>
    <property type="project" value="InterPro"/>
</dbReference>
<feature type="domain" description="Peptidase C14 caspase" evidence="6">
    <location>
        <begin position="938"/>
        <end position="1047"/>
    </location>
</feature>
<dbReference type="OrthoDB" id="3223806at2759"/>
<dbReference type="Gene3D" id="3.40.50.1460">
    <property type="match status" value="1"/>
</dbReference>
<dbReference type="GO" id="GO:0004197">
    <property type="term" value="F:cysteine-type endopeptidase activity"/>
    <property type="evidence" value="ECO:0007669"/>
    <property type="project" value="InterPro"/>
</dbReference>
<keyword evidence="2" id="KW-0053">Apoptosis</keyword>
<sequence length="1106" mass="122673">MFKLTTNDVTVLYAQAFGLSMMEYGHALWNADHPDPEVLPEIGSIGFIYKGKWVQIGKLDSPEISQHILTNSIQADEPLRTSNVRVTKLDATGSFSVGPAVNVETSVTYNSFKEFEAILTLSEPAERKDASNVLYFKKAMCQNYLEWHRKARKVHHFDVDLDEIILVTGCDYGTDWANAVMKTKESETDVTIAVGAAGFAEGRFSAAIKESKPGSNIFRKNWGPSERTGKRDQILFVRGCKIVTRGWIDNLRRKRSKKLLITDAMHLCEPLEFREDCEDALSSTSGRDNSDEEGDQDPPSSNGSGTSSSSRRLFSRWFSSSSKSSSSGASSSKSPSSSSPKTSTRNASPEPMAEPYGLTENAMSSSSLRMQKPKMEEDFLEEISDPLSVLLLYMLENSDAEFAVAHHSDLAELTIPKSRTMEEFMANLYKVKPSITVEDGLAWISTSEELSVSSESDYLSSSITDDTLGHETNPVTALSHLTLISASANDQGPIVVSSVVDISPGSYENDGQLNDLSFHDQLDDLEEPFEIKQANSYLSSRSNNNQVITGDATAVDGLSEGFYSMPGDPGNACWYPYNTLSGTVLDNRPVMKHIPQGDRCLPNTRQALHRSITDWVASHSKEQKIACWHSGPAGAGKSIIATAIAERMHGIQSLGAFFYFDRDIPKRGAATLIRTPAYAEQRDTMYVAANFSANLPKETLPQNLVYVPDTTFKLDVIQQHFQGSSISAVTEGQRATMQATVKAYLVQTNRLLALLLGLDEVEAVGPRQAIQWKIFHEVIVFLKAVFANPKMKRDLLRDTRKFTTYQRNLLRIMIRNSLGLTEGKPERTGLSKTVDDIARRFLDLTATRIPPEFFVFIDFFGGLPVLNSLHLPFPGQSWIVPCLDRPPRPRALCVGIERHQGEDPNLLTEIPGAHQDAEKLAKALKEKYMLPCLDCPPRRRALCVGIERYQGEDPNLLTEIPGAHQDAEKLAKALKEKYGYEVALLLDDGVHDEPNKANIMTALTKLICEAKAGDRLFFHYSGHGGQVTNKDGLEEDGLDEALIPIGAKMEEPRESKRPKPEWRKETVIRDDELIKLVALLPPESSVSLASQSYSPWPWTLVTLLTL</sequence>
<dbReference type="Pfam" id="PF00656">
    <property type="entry name" value="Peptidase_C14"/>
    <property type="match status" value="1"/>
</dbReference>
<evidence type="ECO:0000259" key="6">
    <source>
        <dbReference type="Pfam" id="PF00656"/>
    </source>
</evidence>
<evidence type="ECO:0008006" key="10">
    <source>
        <dbReference type="Google" id="ProtNLM"/>
    </source>
</evidence>
<dbReference type="AlphaFoldDB" id="A0A0C9UP97"/>
<dbReference type="InterPro" id="IPR050452">
    <property type="entry name" value="Metacaspase"/>
</dbReference>
<comment type="similarity">
    <text evidence="1">Belongs to the peptidase C14B family.</text>
</comment>
<keyword evidence="4" id="KW-0378">Hydrolase</keyword>
<evidence type="ECO:0000256" key="4">
    <source>
        <dbReference type="ARBA" id="ARBA00022807"/>
    </source>
</evidence>
<evidence type="ECO:0000256" key="2">
    <source>
        <dbReference type="ARBA" id="ARBA00022703"/>
    </source>
</evidence>
<accession>A0A0C9UP97</accession>
<evidence type="ECO:0000256" key="5">
    <source>
        <dbReference type="SAM" id="MobiDB-lite"/>
    </source>
</evidence>